<feature type="signal peptide" evidence="1">
    <location>
        <begin position="1"/>
        <end position="25"/>
    </location>
</feature>
<dbReference type="EMBL" id="JAVREY010000016">
    <property type="protein sequence ID" value="MDT0464559.1"/>
    <property type="molecule type" value="Genomic_DNA"/>
</dbReference>
<name>A0ABU2TUF2_9ACTN</name>
<evidence type="ECO:0000259" key="2">
    <source>
        <dbReference type="Pfam" id="PF13731"/>
    </source>
</evidence>
<comment type="caution">
    <text evidence="3">The sequence shown here is derived from an EMBL/GenBank/DDBJ whole genome shotgun (WGS) entry which is preliminary data.</text>
</comment>
<evidence type="ECO:0000256" key="1">
    <source>
        <dbReference type="SAM" id="SignalP"/>
    </source>
</evidence>
<reference evidence="4" key="1">
    <citation type="submission" date="2023-07" db="EMBL/GenBank/DDBJ databases">
        <title>30 novel species of actinomycetes from the DSMZ collection.</title>
        <authorList>
            <person name="Nouioui I."/>
        </authorList>
    </citation>
    <scope>NUCLEOTIDE SEQUENCE [LARGE SCALE GENOMIC DNA]</scope>
    <source>
        <strain evidence="4">DSM 41699</strain>
    </source>
</reference>
<organism evidence="3 4">
    <name type="scientific">Streptomyces gibsoniae</name>
    <dbReference type="NCBI Taxonomy" id="3075529"/>
    <lineage>
        <taxon>Bacteria</taxon>
        <taxon>Bacillati</taxon>
        <taxon>Actinomycetota</taxon>
        <taxon>Actinomycetes</taxon>
        <taxon>Kitasatosporales</taxon>
        <taxon>Streptomycetaceae</taxon>
        <taxon>Streptomyces</taxon>
    </lineage>
</organism>
<keyword evidence="4" id="KW-1185">Reference proteome</keyword>
<proteinExistence type="predicted"/>
<accession>A0ABU2TUF2</accession>
<sequence>MRRGIPLSVMLSSLAVLACPTSASAADTPVTLEVAGGGLGITVPTGPVDLGSTTVSSSPQTVSNQLGNVTVTDQRGGTAGWTVTAQAVDFTGPNNTTISVSAPNSSTYHAPQASVIGTATVTPSDLSPMYPPGPVQTATAVTGTNSATWNPTISITVPANSLAGTYTSTITHSVA</sequence>
<evidence type="ECO:0000313" key="3">
    <source>
        <dbReference type="EMBL" id="MDT0464559.1"/>
    </source>
</evidence>
<feature type="chain" id="PRO_5046746255" evidence="1">
    <location>
        <begin position="26"/>
        <end position="175"/>
    </location>
</feature>
<dbReference type="Pfam" id="PF13731">
    <property type="entry name" value="WxL"/>
    <property type="match status" value="1"/>
</dbReference>
<evidence type="ECO:0000313" key="4">
    <source>
        <dbReference type="Proteomes" id="UP001183809"/>
    </source>
</evidence>
<protein>
    <submittedName>
        <fullName evidence="3">WxL domain-containing protein</fullName>
    </submittedName>
</protein>
<gene>
    <name evidence="3" type="ORF">RM764_16275</name>
</gene>
<feature type="domain" description="WxL" evidence="2">
    <location>
        <begin position="63"/>
        <end position="171"/>
    </location>
</feature>
<keyword evidence="1" id="KW-0732">Signal</keyword>
<dbReference type="PROSITE" id="PS51257">
    <property type="entry name" value="PROKAR_LIPOPROTEIN"/>
    <property type="match status" value="1"/>
</dbReference>
<dbReference type="InterPro" id="IPR027994">
    <property type="entry name" value="WxL_dom"/>
</dbReference>
<dbReference type="Proteomes" id="UP001183809">
    <property type="component" value="Unassembled WGS sequence"/>
</dbReference>
<dbReference type="RefSeq" id="WP_311695822.1">
    <property type="nucleotide sequence ID" value="NZ_JAVREY010000016.1"/>
</dbReference>